<dbReference type="EMBL" id="CP074572">
    <property type="protein sequence ID" value="QVK23467.1"/>
    <property type="molecule type" value="Genomic_DNA"/>
</dbReference>
<sequence>MMNHLLDMEARTLAGLIGSGDILGMRMFMERIHLPLDVQDRLIFQFFAMTHADAASIASLLESDSQSIVPDNLRY</sequence>
<protein>
    <submittedName>
        <fullName evidence="1">Uncharacterized protein</fullName>
    </submittedName>
</protein>
<accession>A0ABX8DI38</accession>
<dbReference type="RefSeq" id="WP_213682093.1">
    <property type="nucleotide sequence ID" value="NZ_CP074572.1"/>
</dbReference>
<keyword evidence="2" id="KW-1185">Reference proteome</keyword>
<evidence type="ECO:0000313" key="2">
    <source>
        <dbReference type="Proteomes" id="UP000676428"/>
    </source>
</evidence>
<dbReference type="Proteomes" id="UP000676428">
    <property type="component" value="Chromosome"/>
</dbReference>
<name>A0ABX8DI38_9GAMM</name>
<proteinExistence type="predicted"/>
<gene>
    <name evidence="1" type="ORF">KHX94_01380</name>
</gene>
<evidence type="ECO:0000313" key="1">
    <source>
        <dbReference type="EMBL" id="QVK23467.1"/>
    </source>
</evidence>
<organism evidence="1 2">
    <name type="scientific">Shewanella dokdonensis</name>
    <dbReference type="NCBI Taxonomy" id="712036"/>
    <lineage>
        <taxon>Bacteria</taxon>
        <taxon>Pseudomonadati</taxon>
        <taxon>Pseudomonadota</taxon>
        <taxon>Gammaproteobacteria</taxon>
        <taxon>Alteromonadales</taxon>
        <taxon>Shewanellaceae</taxon>
        <taxon>Shewanella</taxon>
    </lineage>
</organism>
<reference evidence="1 2" key="1">
    <citation type="journal article" date="2012" name="Int. J. Syst. Evol. Microbiol.">
        <title>Shewanella dokdonensis sp. nov., isolated from seawater.</title>
        <authorList>
            <person name="Sung H.R."/>
            <person name="Yoon J.H."/>
            <person name="Ghim S.Y."/>
        </authorList>
    </citation>
    <scope>NUCLEOTIDE SEQUENCE [LARGE SCALE GENOMIC DNA]</scope>
    <source>
        <strain evidence="1 2">DSM 23626</strain>
    </source>
</reference>